<reference evidence="3 4" key="1">
    <citation type="submission" date="2014-07" db="EMBL/GenBank/DDBJ databases">
        <title>Methanogenic archaea and the global carbon cycle.</title>
        <authorList>
            <person name="Henriksen J.R."/>
            <person name="Luke J."/>
            <person name="Reinhart S."/>
            <person name="Benedict M.N."/>
            <person name="Youngblut N.D."/>
            <person name="Metcalf M.E."/>
            <person name="Whitaker R.J."/>
            <person name="Metcalf W.W."/>
        </authorList>
    </citation>
    <scope>NUCLEOTIDE SEQUENCE [LARGE SCALE GENOMIC DNA]</scope>
    <source>
        <strain evidence="3 4">HB-1</strain>
    </source>
</reference>
<dbReference type="SUPFAM" id="SSF56349">
    <property type="entry name" value="DNA breaking-rejoining enzymes"/>
    <property type="match status" value="1"/>
</dbReference>
<sequence length="204" mass="24211">MNELKYPKSNYQKDPENLHLYVNNVRILTVEEYQKLRSAIPKDEFKTKLDILLITGMRYTEYLRLYDHKEWYLEKRNILFLSAEAQKKVKRKQKERTINNLPSMFNYLLKDFWQARKPPLESTWNKDLQRWCIAAGISPYGVSAKTTRKTLESWMISAGVQESTVCLRQGHDSLTSMRHYQGLAFSDDEIRDIKKQLTAWGILK</sequence>
<dbReference type="HOGENOM" id="CLU_091227_0_0_2"/>
<dbReference type="AlphaFoldDB" id="A0A0E3SFJ7"/>
<dbReference type="GeneID" id="24831818"/>
<accession>A0A0E3SFJ7</accession>
<proteinExistence type="predicted"/>
<dbReference type="Gene3D" id="1.10.443.10">
    <property type="entry name" value="Intergrase catalytic core"/>
    <property type="match status" value="1"/>
</dbReference>
<dbReference type="GO" id="GO:0006310">
    <property type="term" value="P:DNA recombination"/>
    <property type="evidence" value="ECO:0007669"/>
    <property type="project" value="UniProtKB-KW"/>
</dbReference>
<evidence type="ECO:0000259" key="2">
    <source>
        <dbReference type="PROSITE" id="PS51898"/>
    </source>
</evidence>
<dbReference type="GO" id="GO:0015074">
    <property type="term" value="P:DNA integration"/>
    <property type="evidence" value="ECO:0007669"/>
    <property type="project" value="InterPro"/>
</dbReference>
<dbReference type="InterPro" id="IPR002104">
    <property type="entry name" value="Integrase_catalytic"/>
</dbReference>
<gene>
    <name evidence="3" type="ORF">MSHOH_2529</name>
</gene>
<organism evidence="3 4">
    <name type="scientific">Methanosarcina horonobensis HB-1 = JCM 15518</name>
    <dbReference type="NCBI Taxonomy" id="1434110"/>
    <lineage>
        <taxon>Archaea</taxon>
        <taxon>Methanobacteriati</taxon>
        <taxon>Methanobacteriota</taxon>
        <taxon>Stenosarchaea group</taxon>
        <taxon>Methanomicrobia</taxon>
        <taxon>Methanosarcinales</taxon>
        <taxon>Methanosarcinaceae</taxon>
        <taxon>Methanosarcina</taxon>
    </lineage>
</organism>
<dbReference type="InterPro" id="IPR011010">
    <property type="entry name" value="DNA_brk_join_enz"/>
</dbReference>
<protein>
    <recommendedName>
        <fullName evidence="2">Tyr recombinase domain-containing protein</fullName>
    </recommendedName>
</protein>
<evidence type="ECO:0000313" key="3">
    <source>
        <dbReference type="EMBL" id="AKB79012.1"/>
    </source>
</evidence>
<evidence type="ECO:0000313" key="4">
    <source>
        <dbReference type="Proteomes" id="UP000033101"/>
    </source>
</evidence>
<dbReference type="PROSITE" id="PS51898">
    <property type="entry name" value="TYR_RECOMBINASE"/>
    <property type="match status" value="1"/>
</dbReference>
<evidence type="ECO:0000256" key="1">
    <source>
        <dbReference type="ARBA" id="ARBA00023172"/>
    </source>
</evidence>
<feature type="domain" description="Tyr recombinase" evidence="2">
    <location>
        <begin position="23"/>
        <end position="195"/>
    </location>
</feature>
<dbReference type="EMBL" id="CP009516">
    <property type="protein sequence ID" value="AKB79012.1"/>
    <property type="molecule type" value="Genomic_DNA"/>
</dbReference>
<dbReference type="PATRIC" id="fig|1434110.4.peg.3254"/>
<dbReference type="Pfam" id="PF00589">
    <property type="entry name" value="Phage_integrase"/>
    <property type="match status" value="1"/>
</dbReference>
<dbReference type="Proteomes" id="UP000033101">
    <property type="component" value="Chromosome"/>
</dbReference>
<dbReference type="InterPro" id="IPR013762">
    <property type="entry name" value="Integrase-like_cat_sf"/>
</dbReference>
<dbReference type="CDD" id="cd00397">
    <property type="entry name" value="DNA_BRE_C"/>
    <property type="match status" value="1"/>
</dbReference>
<dbReference type="RefSeq" id="WP_048143491.1">
    <property type="nucleotide sequence ID" value="NZ_CP009516.1"/>
</dbReference>
<dbReference type="GO" id="GO:0003677">
    <property type="term" value="F:DNA binding"/>
    <property type="evidence" value="ECO:0007669"/>
    <property type="project" value="InterPro"/>
</dbReference>
<name>A0A0E3SFJ7_9EURY</name>
<dbReference type="STRING" id="1434110.MSHOH_2529"/>
<keyword evidence="1" id="KW-0233">DNA recombination</keyword>
<dbReference type="KEGG" id="mhor:MSHOH_2529"/>
<keyword evidence="4" id="KW-1185">Reference proteome</keyword>